<evidence type="ECO:0000313" key="2">
    <source>
        <dbReference type="EMBL" id="QJS99002.1"/>
    </source>
</evidence>
<proteinExistence type="predicted"/>
<dbReference type="InterPro" id="IPR041678">
    <property type="entry name" value="TetR_C_16"/>
</dbReference>
<dbReference type="InterPro" id="IPR036271">
    <property type="entry name" value="Tet_transcr_reg_TetR-rel_C_sf"/>
</dbReference>
<protein>
    <recommendedName>
        <fullName evidence="1">Tetracyclin repressor-like C-terminal domain-containing protein</fullName>
    </recommendedName>
</protein>
<keyword evidence="4" id="KW-1185">Reference proteome</keyword>
<evidence type="ECO:0000313" key="4">
    <source>
        <dbReference type="Proteomes" id="UP000502665"/>
    </source>
</evidence>
<feature type="domain" description="Tetracyclin repressor-like C-terminal" evidence="1">
    <location>
        <begin position="103"/>
        <end position="157"/>
    </location>
</feature>
<dbReference type="SUPFAM" id="SSF48498">
    <property type="entry name" value="Tetracyclin repressor-like, C-terminal domain"/>
    <property type="match status" value="1"/>
</dbReference>
<name>A0A6M4X0X5_9ACTN</name>
<dbReference type="Gene3D" id="1.10.357.10">
    <property type="entry name" value="Tetracycline Repressor, domain 2"/>
    <property type="match status" value="1"/>
</dbReference>
<gene>
    <name evidence="2" type="ORF">G9272_00485</name>
    <name evidence="3" type="ORF">G9272_44410</name>
</gene>
<evidence type="ECO:0000313" key="3">
    <source>
        <dbReference type="EMBL" id="QJT06467.1"/>
    </source>
</evidence>
<dbReference type="Proteomes" id="UP000502665">
    <property type="component" value="Chromosome"/>
</dbReference>
<dbReference type="EMBL" id="CP049838">
    <property type="protein sequence ID" value="QJS99002.1"/>
    <property type="molecule type" value="Genomic_DNA"/>
</dbReference>
<reference evidence="3" key="1">
    <citation type="submission" date="2020-03" db="EMBL/GenBank/DDBJ databases">
        <title>Molecular networking-based the target discovery of potent antiproliferative macrolactams: 5/6/7/16 polycyclic ansamycins and glycosylated trienomycin from Streptomyces cacaoi subsp. asoensis.</title>
        <authorList>
            <person name="Liu L.-L."/>
        </authorList>
    </citation>
    <scope>NUCLEOTIDE SEQUENCE [LARGE SCALE GENOMIC DNA]</scope>
    <source>
        <strain evidence="3">H2S5</strain>
    </source>
</reference>
<organism evidence="3 4">
    <name type="scientific">Streptomyces asoensis</name>
    <dbReference type="NCBI Taxonomy" id="249586"/>
    <lineage>
        <taxon>Bacteria</taxon>
        <taxon>Bacillati</taxon>
        <taxon>Actinomycetota</taxon>
        <taxon>Actinomycetes</taxon>
        <taxon>Kitasatosporales</taxon>
        <taxon>Streptomycetaceae</taxon>
        <taxon>Streptomyces</taxon>
    </lineage>
</organism>
<dbReference type="EMBL" id="CP049838">
    <property type="protein sequence ID" value="QJT06467.1"/>
    <property type="molecule type" value="Genomic_DNA"/>
</dbReference>
<dbReference type="Pfam" id="PF17920">
    <property type="entry name" value="TetR_C_16"/>
    <property type="match status" value="1"/>
</dbReference>
<sequence length="159" mass="16782">MSETTEIDAGSAALTALGGALAQAGAASLTGQRERMAEGLLRASLKQWEDPQIRPRLLEGLLAALTSEAGAAQMRDFMSSQSSQIFTQLGKALGVSQAMDINQVAELLEVPALNINAAQAQVWGLVVLRYIVELEPVASATADDIVDVFAPTIQRYLVG</sequence>
<accession>A0A6M4X0X5</accession>
<dbReference type="RefSeq" id="WP_171394654.1">
    <property type="nucleotide sequence ID" value="NZ_CP049838.1"/>
</dbReference>
<dbReference type="AlphaFoldDB" id="A0A6M4X0X5"/>
<evidence type="ECO:0000259" key="1">
    <source>
        <dbReference type="Pfam" id="PF17920"/>
    </source>
</evidence>